<dbReference type="Proteomes" id="UP000273778">
    <property type="component" value="Chromosome"/>
</dbReference>
<dbReference type="Proteomes" id="UP000278855">
    <property type="component" value="Unassembled WGS sequence"/>
</dbReference>
<evidence type="ECO:0000313" key="4">
    <source>
        <dbReference type="Proteomes" id="UP000278855"/>
    </source>
</evidence>
<keyword evidence="3" id="KW-1185">Reference proteome</keyword>
<dbReference type="KEGG" id="spsr:EGC80_00345"/>
<organism evidence="2 4">
    <name type="scientific">Shewanella psychromarinicola</name>
    <dbReference type="NCBI Taxonomy" id="2487742"/>
    <lineage>
        <taxon>Bacteria</taxon>
        <taxon>Pseudomonadati</taxon>
        <taxon>Pseudomonadota</taxon>
        <taxon>Gammaproteobacteria</taxon>
        <taxon>Alteromonadales</taxon>
        <taxon>Shewanellaceae</taxon>
        <taxon>Shewanella</taxon>
    </lineage>
</organism>
<name>A0A3N4EDR4_9GAMM</name>
<reference evidence="2" key="3">
    <citation type="submission" date="2018-11" db="EMBL/GenBank/DDBJ databases">
        <authorList>
            <person name="Hwang Y.J."/>
            <person name="Hwang C.Y."/>
        </authorList>
    </citation>
    <scope>NUCLEOTIDE SEQUENCE</scope>
    <source>
        <strain evidence="2">R106</strain>
    </source>
</reference>
<reference evidence="4" key="2">
    <citation type="submission" date="2018-11" db="EMBL/GenBank/DDBJ databases">
        <title>Shewanella sp. R106.</title>
        <authorList>
            <person name="Hwang Y.J."/>
            <person name="Hwang C.Y."/>
        </authorList>
    </citation>
    <scope>NUCLEOTIDE SEQUENCE [LARGE SCALE GENOMIC DNA]</scope>
    <source>
        <strain evidence="4">R106</strain>
    </source>
</reference>
<dbReference type="AlphaFoldDB" id="A0A3N4EDR4"/>
<evidence type="ECO:0000313" key="3">
    <source>
        <dbReference type="Proteomes" id="UP000273778"/>
    </source>
</evidence>
<evidence type="ECO:0008006" key="5">
    <source>
        <dbReference type="Google" id="ProtNLM"/>
    </source>
</evidence>
<gene>
    <name evidence="2" type="ORF">EGC77_16195</name>
    <name evidence="1" type="ORF">EGC80_00345</name>
</gene>
<accession>A0A3N4EDR4</accession>
<proteinExistence type="predicted"/>
<dbReference type="OrthoDB" id="7063838at2"/>
<sequence>MNKLEIAPNMLYRAAKSYIEAQDDFDYIQAILLAGSAMYICEPLLEEQGLPTQARERADRIIKLREACVKMDNNKLKITWDAKLFTERNKEHIRCVSRVEDRKVYNALKHSGIFGFDKKTRTRYTKKKASDDLEMIDILGENLDFRTAAEDIIIDAIQDYKNLDFNGKFKPYNLGIEIRRVLDCIYLEDAF</sequence>
<dbReference type="EMBL" id="RKKB01000010">
    <property type="protein sequence ID" value="RPA27774.1"/>
    <property type="molecule type" value="Genomic_DNA"/>
</dbReference>
<dbReference type="EMBL" id="CP034073">
    <property type="protein sequence ID" value="AZG33531.1"/>
    <property type="molecule type" value="Genomic_DNA"/>
</dbReference>
<evidence type="ECO:0000313" key="1">
    <source>
        <dbReference type="EMBL" id="AZG33531.1"/>
    </source>
</evidence>
<evidence type="ECO:0000313" key="2">
    <source>
        <dbReference type="EMBL" id="RPA27774.1"/>
    </source>
</evidence>
<reference evidence="1 3" key="1">
    <citation type="submission" date="2018-11" db="EMBL/GenBank/DDBJ databases">
        <title>Shewanella sp. M2.</title>
        <authorList>
            <person name="Hwang Y.J."/>
            <person name="Hwang C.Y."/>
        </authorList>
    </citation>
    <scope>NUCLEOTIDE SEQUENCE [LARGE SCALE GENOMIC DNA]</scope>
    <source>
        <strain evidence="1 3">M2</strain>
    </source>
</reference>
<dbReference type="RefSeq" id="WP_124013545.1">
    <property type="nucleotide sequence ID" value="NZ_CP034073.1"/>
</dbReference>
<protein>
    <recommendedName>
        <fullName evidence="5">AbiV family abortive infection protein</fullName>
    </recommendedName>
</protein>